<dbReference type="EMBL" id="AUND01000012">
    <property type="protein sequence ID" value="KEO54456.1"/>
    <property type="molecule type" value="Genomic_DNA"/>
</dbReference>
<reference evidence="3 4" key="1">
    <citation type="submission" date="2013-07" db="EMBL/GenBank/DDBJ databases">
        <title>Thioclava pacifica DSM 10166 Genome Sequencing.</title>
        <authorList>
            <person name="Lai Q."/>
            <person name="Shao Z."/>
        </authorList>
    </citation>
    <scope>NUCLEOTIDE SEQUENCE [LARGE SCALE GENOMIC DNA]</scope>
    <source>
        <strain evidence="3 4">DSM 10166</strain>
    </source>
</reference>
<feature type="transmembrane region" description="Helical" evidence="2">
    <location>
        <begin position="12"/>
        <end position="32"/>
    </location>
</feature>
<evidence type="ECO:0008006" key="5">
    <source>
        <dbReference type="Google" id="ProtNLM"/>
    </source>
</evidence>
<keyword evidence="2" id="KW-1133">Transmembrane helix</keyword>
<protein>
    <recommendedName>
        <fullName evidence="5">Lipopolysaccharide export system protein LptC</fullName>
    </recommendedName>
</protein>
<dbReference type="AlphaFoldDB" id="A0A074JA14"/>
<sequence>MIYDNRHTQLVNWAKVVLPLLALVLLSTIFLISRRIDPSAAIPYAKVDVEKLARENALTRPEYSGVTDDGSTLSVTAKQARTSPEATGGASADQLAAKLTAPDGHVTDLSSNAGLFRPDLGQVELSEKVAMQTSDGYRMNSDKMVMKTDGSLLSSPGPIHGEAPFGTLDAGSMQMTPTADGKGHDLVFNGGVKLIYQPQQ</sequence>
<name>A0A074JA14_9RHOB</name>
<accession>A0A074JA14</accession>
<evidence type="ECO:0000313" key="4">
    <source>
        <dbReference type="Proteomes" id="UP000027432"/>
    </source>
</evidence>
<keyword evidence="4" id="KW-1185">Reference proteome</keyword>
<dbReference type="eggNOG" id="COG5375">
    <property type="taxonomic scope" value="Bacteria"/>
</dbReference>
<keyword evidence="2" id="KW-0472">Membrane</keyword>
<proteinExistence type="predicted"/>
<evidence type="ECO:0000313" key="3">
    <source>
        <dbReference type="EMBL" id="KEO54456.1"/>
    </source>
</evidence>
<dbReference type="Proteomes" id="UP000027432">
    <property type="component" value="Unassembled WGS sequence"/>
</dbReference>
<dbReference type="OrthoDB" id="7871110at2"/>
<dbReference type="RefSeq" id="WP_038075758.1">
    <property type="nucleotide sequence ID" value="NZ_AUND01000012.1"/>
</dbReference>
<dbReference type="STRING" id="1353537.TP2_05885"/>
<keyword evidence="2" id="KW-0812">Transmembrane</keyword>
<gene>
    <name evidence="3" type="ORF">TP2_05885</name>
</gene>
<organism evidence="3 4">
    <name type="scientific">Thioclava pacifica DSM 10166</name>
    <dbReference type="NCBI Taxonomy" id="1353537"/>
    <lineage>
        <taxon>Bacteria</taxon>
        <taxon>Pseudomonadati</taxon>
        <taxon>Pseudomonadota</taxon>
        <taxon>Alphaproteobacteria</taxon>
        <taxon>Rhodobacterales</taxon>
        <taxon>Paracoccaceae</taxon>
        <taxon>Thioclava</taxon>
    </lineage>
</organism>
<feature type="compositionally biased region" description="Polar residues" evidence="1">
    <location>
        <begin position="69"/>
        <end position="85"/>
    </location>
</feature>
<evidence type="ECO:0000256" key="1">
    <source>
        <dbReference type="SAM" id="MobiDB-lite"/>
    </source>
</evidence>
<feature type="region of interest" description="Disordered" evidence="1">
    <location>
        <begin position="61"/>
        <end position="91"/>
    </location>
</feature>
<evidence type="ECO:0000256" key="2">
    <source>
        <dbReference type="SAM" id="Phobius"/>
    </source>
</evidence>
<comment type="caution">
    <text evidence="3">The sequence shown here is derived from an EMBL/GenBank/DDBJ whole genome shotgun (WGS) entry which is preliminary data.</text>
</comment>